<evidence type="ECO:0000256" key="1">
    <source>
        <dbReference type="SAM" id="MobiDB-lite"/>
    </source>
</evidence>
<dbReference type="EMBL" id="JAWRVI010000045">
    <property type="protein sequence ID" value="KAK4085984.1"/>
    <property type="molecule type" value="Genomic_DNA"/>
</dbReference>
<protein>
    <submittedName>
        <fullName evidence="2">Uncharacterized protein</fullName>
    </submittedName>
</protein>
<keyword evidence="3" id="KW-1185">Reference proteome</keyword>
<comment type="caution">
    <text evidence="2">The sequence shown here is derived from an EMBL/GenBank/DDBJ whole genome shotgun (WGS) entry which is preliminary data.</text>
</comment>
<feature type="compositionally biased region" description="Polar residues" evidence="1">
    <location>
        <begin position="270"/>
        <end position="287"/>
    </location>
</feature>
<reference evidence="2 3" key="1">
    <citation type="journal article" date="2024" name="Microbiol. Resour. Announc.">
        <title>Genome annotations for the ascomycete fungi Trichoderma harzianum, Trichoderma aggressivum, and Purpureocillium lilacinum.</title>
        <authorList>
            <person name="Beijen E.P.W."/>
            <person name="Ohm R.A."/>
        </authorList>
    </citation>
    <scope>NUCLEOTIDE SEQUENCE [LARGE SCALE GENOMIC DNA]</scope>
    <source>
        <strain evidence="2 3">CBS 150709</strain>
    </source>
</reference>
<feature type="compositionally biased region" description="Basic and acidic residues" evidence="1">
    <location>
        <begin position="619"/>
        <end position="630"/>
    </location>
</feature>
<feature type="region of interest" description="Disordered" evidence="1">
    <location>
        <begin position="462"/>
        <end position="648"/>
    </location>
</feature>
<accession>A0ABR0BQ13</accession>
<feature type="region of interest" description="Disordered" evidence="1">
    <location>
        <begin position="267"/>
        <end position="303"/>
    </location>
</feature>
<feature type="region of interest" description="Disordered" evidence="1">
    <location>
        <begin position="72"/>
        <end position="104"/>
    </location>
</feature>
<gene>
    <name evidence="2" type="ORF">Purlil1_9725</name>
</gene>
<feature type="region of interest" description="Disordered" evidence="1">
    <location>
        <begin position="333"/>
        <end position="440"/>
    </location>
</feature>
<organism evidence="2 3">
    <name type="scientific">Purpureocillium lilacinum</name>
    <name type="common">Paecilomyces lilacinus</name>
    <dbReference type="NCBI Taxonomy" id="33203"/>
    <lineage>
        <taxon>Eukaryota</taxon>
        <taxon>Fungi</taxon>
        <taxon>Dikarya</taxon>
        <taxon>Ascomycota</taxon>
        <taxon>Pezizomycotina</taxon>
        <taxon>Sordariomycetes</taxon>
        <taxon>Hypocreomycetidae</taxon>
        <taxon>Hypocreales</taxon>
        <taxon>Ophiocordycipitaceae</taxon>
        <taxon>Purpureocillium</taxon>
    </lineage>
</organism>
<feature type="compositionally biased region" description="Basic residues" evidence="1">
    <location>
        <begin position="9"/>
        <end position="18"/>
    </location>
</feature>
<evidence type="ECO:0000313" key="2">
    <source>
        <dbReference type="EMBL" id="KAK4085984.1"/>
    </source>
</evidence>
<sequence>MAASDVTRGVRHRRRTSHRPNAGAAVAACWPLVPGSCKRQKRHCVSQHPQRRVLIRCAAGAMDHTVFGAWIGHSPPPPPERRNARGSLHTPPLPHRCARDAASSPPHWNALASGREGWEGRVEGRLYRQHSSYREAGVDAPRPCLKNKSRSWGGTCNEGWVLCFWRGACPYNIPPPLLFLLLRLVRRRLVLVVVLLFITTAAKAPACFATKQRRSICDYYYAPKKKKKQQLAAAAAAIMERSSKLADLTLVSKYYPVANYSYPRNDHASRCSTRLSTGRSERTSLGSEGSAPGLIDDRTDSEVSVDDDYQWHANMSELWDSFWPRDAATKPLEEATIHPKKQYPALIPSPRNRRRRQPSPSSRCPAWPLPDGSPRERSRKPAATYTASPKPKPAITYSPFPKPPKPTPASQRISRQASILKPTSRPVLRPVRPPRPDDELLIDCVQPPASAPAIITTCAVPDRHSRQEAPLSPTMDWSPVVQRQTRSLDEGTNRPLTANAGVYSSQAHSATHLPLSPCQAPKSRAPRHFKSMAQLVAKPLPPLPATTTRPVVPEPHSVFEDDSSDDDGERENRRSFFRFHKRSDSDQRHTSKAPASSQVTPARRRARALTAPSSPTRQQPDRLCKQETPGRKKQGPEVFGRMLGRRSR</sequence>
<evidence type="ECO:0000313" key="3">
    <source>
        <dbReference type="Proteomes" id="UP001287286"/>
    </source>
</evidence>
<dbReference type="Proteomes" id="UP001287286">
    <property type="component" value="Unassembled WGS sequence"/>
</dbReference>
<name>A0ABR0BQ13_PURLI</name>
<proteinExistence type="predicted"/>
<feature type="region of interest" description="Disordered" evidence="1">
    <location>
        <begin position="1"/>
        <end position="21"/>
    </location>
</feature>
<feature type="compositionally biased region" description="Acidic residues" evidence="1">
    <location>
        <begin position="560"/>
        <end position="569"/>
    </location>
</feature>